<dbReference type="Proteomes" id="UP000003835">
    <property type="component" value="Unassembled WGS sequence"/>
</dbReference>
<accession>B4W371</accession>
<reference evidence="1 2" key="1">
    <citation type="submission" date="2008-07" db="EMBL/GenBank/DDBJ databases">
        <authorList>
            <person name="Tandeau de Marsac N."/>
            <person name="Ferriera S."/>
            <person name="Johnson J."/>
            <person name="Kravitz S."/>
            <person name="Beeson K."/>
            <person name="Sutton G."/>
            <person name="Rogers Y.-H."/>
            <person name="Friedman R."/>
            <person name="Frazier M."/>
            <person name="Venter J.C."/>
        </authorList>
    </citation>
    <scope>NUCLEOTIDE SEQUENCE [LARGE SCALE GENOMIC DNA]</scope>
    <source>
        <strain evidence="1 2">PCC 7420</strain>
    </source>
</reference>
<evidence type="ECO:0000313" key="2">
    <source>
        <dbReference type="Proteomes" id="UP000003835"/>
    </source>
</evidence>
<proteinExistence type="predicted"/>
<dbReference type="HOGENOM" id="CLU_3326804_0_0_3"/>
<dbReference type="AlphaFoldDB" id="B4W371"/>
<name>B4W371_9CYAN</name>
<protein>
    <submittedName>
        <fullName evidence="1">Uncharacterized protein</fullName>
    </submittedName>
</protein>
<organism evidence="1 2">
    <name type="scientific">Coleofasciculus chthonoplastes PCC 7420</name>
    <dbReference type="NCBI Taxonomy" id="118168"/>
    <lineage>
        <taxon>Bacteria</taxon>
        <taxon>Bacillati</taxon>
        <taxon>Cyanobacteriota</taxon>
        <taxon>Cyanophyceae</taxon>
        <taxon>Coleofasciculales</taxon>
        <taxon>Coleofasciculaceae</taxon>
        <taxon>Coleofasciculus</taxon>
    </lineage>
</organism>
<dbReference type="EMBL" id="DS989873">
    <property type="protein sequence ID" value="EDX71382.1"/>
    <property type="molecule type" value="Genomic_DNA"/>
</dbReference>
<sequence length="38" mass="4191">MAHLIGGLALHPPNRRGAPTCARFNHKIYVTILAVPRQ</sequence>
<keyword evidence="2" id="KW-1185">Reference proteome</keyword>
<evidence type="ECO:0000313" key="1">
    <source>
        <dbReference type="EMBL" id="EDX71382.1"/>
    </source>
</evidence>
<gene>
    <name evidence="1" type="ORF">MC7420_1596</name>
</gene>